<dbReference type="EMBL" id="WEHX01000089">
    <property type="protein sequence ID" value="KAB7655147.1"/>
    <property type="molecule type" value="Genomic_DNA"/>
</dbReference>
<dbReference type="Gene3D" id="3.30.420.10">
    <property type="entry name" value="Ribonuclease H-like superfamily/Ribonuclease H"/>
    <property type="match status" value="1"/>
</dbReference>
<reference evidence="2 3" key="1">
    <citation type="submission" date="2019-10" db="EMBL/GenBank/DDBJ databases">
        <title>Genome diversity of Sutterella seckii.</title>
        <authorList>
            <person name="Chaplin A.V."/>
            <person name="Sokolova S.R."/>
            <person name="Mosin K.A."/>
            <person name="Ivanova E.L."/>
            <person name="Kochetkova T.O."/>
            <person name="Goltsov A.Y."/>
            <person name="Trofimov D.Y."/>
            <person name="Efimov B.A."/>
        </authorList>
    </citation>
    <scope>NUCLEOTIDE SEQUENCE [LARGE SCALE GENOMIC DNA]</scope>
    <source>
        <strain evidence="2 3">ASD393</strain>
    </source>
</reference>
<dbReference type="PANTHER" id="PTHR46564">
    <property type="entry name" value="TRANSPOSASE"/>
    <property type="match status" value="1"/>
</dbReference>
<dbReference type="NCBIfam" id="NF033545">
    <property type="entry name" value="transpos_IS630"/>
    <property type="match status" value="1"/>
</dbReference>
<protein>
    <submittedName>
        <fullName evidence="2">IS630 family transposase</fullName>
    </submittedName>
</protein>
<dbReference type="InterPro" id="IPR047655">
    <property type="entry name" value="Transpos_IS630-like"/>
</dbReference>
<dbReference type="InterPro" id="IPR012337">
    <property type="entry name" value="RNaseH-like_sf"/>
</dbReference>
<evidence type="ECO:0000313" key="2">
    <source>
        <dbReference type="EMBL" id="KAB7655147.1"/>
    </source>
</evidence>
<evidence type="ECO:0000259" key="1">
    <source>
        <dbReference type="Pfam" id="PF13358"/>
    </source>
</evidence>
<sequence>MNTTYPALVKRAAAEKAIILWQDETALKQDPNWIRGWGYRGETPVLLINGRARYGAAVMQVAVNNRGKLLFSIQSKAVDAEDFRDFLIGIRNEYDKERKIIVVCDNASIHKAKVVKDWIAEDGNFELAFIPPYSPELNPVEVFNQVLKVKMRMAPAMTQAETQTFAQEQAQAMKQGKGAGVRKCFERDTVKYATYRESRKHLKDKE</sequence>
<proteinExistence type="predicted"/>
<name>A0A6I1EI78_9BURK</name>
<dbReference type="GO" id="GO:0003676">
    <property type="term" value="F:nucleic acid binding"/>
    <property type="evidence" value="ECO:0007669"/>
    <property type="project" value="InterPro"/>
</dbReference>
<dbReference type="OrthoDB" id="9772604at2"/>
<dbReference type="InterPro" id="IPR038717">
    <property type="entry name" value="Tc1-like_DDE_dom"/>
</dbReference>
<dbReference type="Proteomes" id="UP000430564">
    <property type="component" value="Unassembled WGS sequence"/>
</dbReference>
<organism evidence="2 3">
    <name type="scientific">Sutterella seckii</name>
    <dbReference type="NCBI Taxonomy" id="1944635"/>
    <lineage>
        <taxon>Bacteria</taxon>
        <taxon>Pseudomonadati</taxon>
        <taxon>Pseudomonadota</taxon>
        <taxon>Betaproteobacteria</taxon>
        <taxon>Burkholderiales</taxon>
        <taxon>Sutterellaceae</taxon>
        <taxon>Sutterella</taxon>
    </lineage>
</organism>
<evidence type="ECO:0000313" key="3">
    <source>
        <dbReference type="Proteomes" id="UP000430564"/>
    </source>
</evidence>
<dbReference type="SUPFAM" id="SSF53098">
    <property type="entry name" value="Ribonuclease H-like"/>
    <property type="match status" value="1"/>
</dbReference>
<dbReference type="Pfam" id="PF13358">
    <property type="entry name" value="DDE_3"/>
    <property type="match status" value="1"/>
</dbReference>
<feature type="domain" description="Tc1-like transposase DDE" evidence="1">
    <location>
        <begin position="19"/>
        <end position="154"/>
    </location>
</feature>
<accession>A0A6I1EI78</accession>
<dbReference type="AlphaFoldDB" id="A0A6I1EI78"/>
<dbReference type="InterPro" id="IPR036397">
    <property type="entry name" value="RNaseH_sf"/>
</dbReference>
<dbReference type="PANTHER" id="PTHR46564:SF1">
    <property type="entry name" value="TRANSPOSASE"/>
    <property type="match status" value="1"/>
</dbReference>
<comment type="caution">
    <text evidence="2">The sequence shown here is derived from an EMBL/GenBank/DDBJ whole genome shotgun (WGS) entry which is preliminary data.</text>
</comment>
<gene>
    <name evidence="2" type="ORF">GBM95_09790</name>
</gene>